<evidence type="ECO:0000256" key="8">
    <source>
        <dbReference type="ARBA" id="ARBA00039866"/>
    </source>
</evidence>
<accession>A0A0K6GTN8</accession>
<evidence type="ECO:0000313" key="11">
    <source>
        <dbReference type="EMBL" id="CUA81928.1"/>
    </source>
</evidence>
<name>A0A0K6GTN8_9NEIS</name>
<dbReference type="PANTHER" id="PTHR37323">
    <property type="entry name" value="GCN5-RELATED N-ACETYLTRANSFERASE"/>
    <property type="match status" value="1"/>
</dbReference>
<evidence type="ECO:0000256" key="2">
    <source>
        <dbReference type="ARBA" id="ARBA00022516"/>
    </source>
</evidence>
<dbReference type="OrthoDB" id="9787072at2"/>
<keyword evidence="5 11" id="KW-0012">Acyltransferase</keyword>
<evidence type="ECO:0000256" key="5">
    <source>
        <dbReference type="ARBA" id="ARBA00023315"/>
    </source>
</evidence>
<comment type="catalytic activity">
    <reaction evidence="10">
        <text>a (3R)-hydroxyacyl-[ACP] + L-ornithine = a lyso-ornithine lipid + holo-[ACP] + H(+)</text>
        <dbReference type="Rhea" id="RHEA:20633"/>
        <dbReference type="Rhea" id="RHEA-COMP:9685"/>
        <dbReference type="Rhea" id="RHEA-COMP:9945"/>
        <dbReference type="ChEBI" id="CHEBI:15378"/>
        <dbReference type="ChEBI" id="CHEBI:46911"/>
        <dbReference type="ChEBI" id="CHEBI:64479"/>
        <dbReference type="ChEBI" id="CHEBI:78827"/>
        <dbReference type="ChEBI" id="CHEBI:138482"/>
        <dbReference type="EC" id="2.3.2.30"/>
    </reaction>
    <physiologicalReaction direction="left-to-right" evidence="10">
        <dbReference type="Rhea" id="RHEA:20634"/>
    </physiologicalReaction>
</comment>
<comment type="similarity">
    <text evidence="6">Belongs to the acetyltransferase family. OlsB subfamily.</text>
</comment>
<gene>
    <name evidence="11" type="ORF">Ga0061063_0775</name>
</gene>
<dbReference type="Proteomes" id="UP000243535">
    <property type="component" value="Unassembled WGS sequence"/>
</dbReference>
<dbReference type="InterPro" id="IPR052351">
    <property type="entry name" value="Ornithine_N-alpha-AT"/>
</dbReference>
<sequence length="250" mass="27734">MQELLQPRVAPARRERLTVRLAEGRHDVERALRLRFQVFGEEMGAQLASANLGIDTDDYDDVCDHLVVENPAGEIVGTYRMLPPEAACLMPSLYSEHEFDLSRLAPLRDRLIEVGRSCVHRDYRSGAVIALLWSGLAAYVRDKGGDYLAGCASVSLGDGGRQAASLYRQLAREHLAPPEWHVTPHLPLPLAGVLDDEAPVAPPPLIKGYLRAGAYICGQPAWDPDFNCADFFMLLPMARLTDRYNRHFSG</sequence>
<dbReference type="Pfam" id="PF13444">
    <property type="entry name" value="Acetyltransf_5"/>
    <property type="match status" value="1"/>
</dbReference>
<protein>
    <recommendedName>
        <fullName evidence="8">L-ornithine N(alpha)-acyltransferase</fullName>
        <ecNumber evidence="7">2.3.2.30</ecNumber>
    </recommendedName>
</protein>
<evidence type="ECO:0000313" key="12">
    <source>
        <dbReference type="Proteomes" id="UP000243535"/>
    </source>
</evidence>
<evidence type="ECO:0000256" key="1">
    <source>
        <dbReference type="ARBA" id="ARBA00005189"/>
    </source>
</evidence>
<dbReference type="RefSeq" id="WP_054287247.1">
    <property type="nucleotide sequence ID" value="NZ_CYHA01000001.1"/>
</dbReference>
<organism evidence="11 12">
    <name type="scientific">Gulbenkiania indica</name>
    <dbReference type="NCBI Taxonomy" id="375574"/>
    <lineage>
        <taxon>Bacteria</taxon>
        <taxon>Pseudomonadati</taxon>
        <taxon>Pseudomonadota</taxon>
        <taxon>Betaproteobacteria</taxon>
        <taxon>Neisseriales</taxon>
        <taxon>Chromobacteriaceae</taxon>
        <taxon>Gulbenkiania</taxon>
    </lineage>
</organism>
<reference evidence="12" key="1">
    <citation type="submission" date="2015-08" db="EMBL/GenBank/DDBJ databases">
        <authorList>
            <person name="Varghese N."/>
        </authorList>
    </citation>
    <scope>NUCLEOTIDE SEQUENCE [LARGE SCALE GENOMIC DNA]</scope>
    <source>
        <strain evidence="12">DSM 17901</strain>
    </source>
</reference>
<dbReference type="GO" id="GO:0043810">
    <property type="term" value="F:ornithine-acyl [acyl carrier protein] N-acyltransferase activity"/>
    <property type="evidence" value="ECO:0007669"/>
    <property type="project" value="UniProtKB-EC"/>
</dbReference>
<keyword evidence="3 11" id="KW-0808">Transferase</keyword>
<keyword evidence="4" id="KW-0443">Lipid metabolism</keyword>
<evidence type="ECO:0000256" key="9">
    <source>
        <dbReference type="ARBA" id="ARBA00045724"/>
    </source>
</evidence>
<evidence type="ECO:0000256" key="10">
    <source>
        <dbReference type="ARBA" id="ARBA00047785"/>
    </source>
</evidence>
<proteinExistence type="inferred from homology"/>
<keyword evidence="12" id="KW-1185">Reference proteome</keyword>
<dbReference type="Gene3D" id="3.40.630.30">
    <property type="match status" value="1"/>
</dbReference>
<dbReference type="InterPro" id="IPR016181">
    <property type="entry name" value="Acyl_CoA_acyltransferase"/>
</dbReference>
<evidence type="ECO:0000256" key="7">
    <source>
        <dbReference type="ARBA" id="ARBA00039058"/>
    </source>
</evidence>
<comment type="pathway">
    <text evidence="1">Lipid metabolism.</text>
</comment>
<evidence type="ECO:0000256" key="4">
    <source>
        <dbReference type="ARBA" id="ARBA00023098"/>
    </source>
</evidence>
<dbReference type="GO" id="GO:0006629">
    <property type="term" value="P:lipid metabolic process"/>
    <property type="evidence" value="ECO:0007669"/>
    <property type="project" value="UniProtKB-KW"/>
</dbReference>
<keyword evidence="2" id="KW-0444">Lipid biosynthesis</keyword>
<dbReference type="AlphaFoldDB" id="A0A0K6GTN8"/>
<evidence type="ECO:0000256" key="6">
    <source>
        <dbReference type="ARBA" id="ARBA00038095"/>
    </source>
</evidence>
<evidence type="ECO:0000256" key="3">
    <source>
        <dbReference type="ARBA" id="ARBA00022679"/>
    </source>
</evidence>
<dbReference type="SUPFAM" id="SSF55729">
    <property type="entry name" value="Acyl-CoA N-acyltransferases (Nat)"/>
    <property type="match status" value="1"/>
</dbReference>
<dbReference type="STRING" id="375574.GCA_001418035_00573"/>
<dbReference type="PANTHER" id="PTHR37323:SF1">
    <property type="entry name" value="L-ORNITHINE N(ALPHA)-ACYLTRANSFERASE"/>
    <property type="match status" value="1"/>
</dbReference>
<dbReference type="EMBL" id="CYHA01000001">
    <property type="protein sequence ID" value="CUA81928.1"/>
    <property type="molecule type" value="Genomic_DNA"/>
</dbReference>
<dbReference type="EC" id="2.3.2.30" evidence="7"/>
<comment type="function">
    <text evidence="9">Catalyzes the first step in the biosynthesis of ornithine lipids, which are phosphorus-free membrane lipids. Catalyzes the 3-hydroxyacyl-acyl carrier protein-dependent acylation of ornithine to form lyso-ornithine lipid (LOL).</text>
</comment>